<dbReference type="PANTHER" id="PTHR46268">
    <property type="entry name" value="STRESS RESPONSE PROTEIN NHAX"/>
    <property type="match status" value="1"/>
</dbReference>
<gene>
    <name evidence="3" type="ORF">SAMN05660991_03432</name>
</gene>
<dbReference type="Pfam" id="PF00582">
    <property type="entry name" value="Usp"/>
    <property type="match status" value="1"/>
</dbReference>
<dbReference type="Proteomes" id="UP000198960">
    <property type="component" value="Unassembled WGS sequence"/>
</dbReference>
<evidence type="ECO:0000313" key="3">
    <source>
        <dbReference type="EMBL" id="SEP12928.1"/>
    </source>
</evidence>
<keyword evidence="4" id="KW-1185">Reference proteome</keyword>
<protein>
    <submittedName>
        <fullName evidence="3">Nucleotide-binding universal stress protein, UspA family</fullName>
    </submittedName>
</protein>
<dbReference type="EMBL" id="FOEE01000011">
    <property type="protein sequence ID" value="SEP12928.1"/>
    <property type="molecule type" value="Genomic_DNA"/>
</dbReference>
<sequence length="141" mass="15249">MTQVIPMLRRMTVVVGYVPSAEGRAALDAAIEEAARRGETLHLVNVGQSDASNDPKFLDEGEVERLRGRLAEAGVPFEIEQLVRGRDAAEEVVDAAERIGATLVVIGMRRRSPTGKLLFGSQAQRILLDADCPVLAVKATR</sequence>
<evidence type="ECO:0000259" key="2">
    <source>
        <dbReference type="Pfam" id="PF00582"/>
    </source>
</evidence>
<dbReference type="PRINTS" id="PR01438">
    <property type="entry name" value="UNVRSLSTRESS"/>
</dbReference>
<dbReference type="InterPro" id="IPR006015">
    <property type="entry name" value="Universal_stress_UspA"/>
</dbReference>
<organism evidence="3 4">
    <name type="scientific">Trujillonella endophytica</name>
    <dbReference type="NCBI Taxonomy" id="673521"/>
    <lineage>
        <taxon>Bacteria</taxon>
        <taxon>Bacillati</taxon>
        <taxon>Actinomycetota</taxon>
        <taxon>Actinomycetes</taxon>
        <taxon>Geodermatophilales</taxon>
        <taxon>Geodermatophilaceae</taxon>
        <taxon>Trujillonella</taxon>
    </lineage>
</organism>
<dbReference type="InterPro" id="IPR006016">
    <property type="entry name" value="UspA"/>
</dbReference>
<feature type="domain" description="UspA" evidence="2">
    <location>
        <begin position="12"/>
        <end position="138"/>
    </location>
</feature>
<dbReference type="Gene3D" id="3.40.50.620">
    <property type="entry name" value="HUPs"/>
    <property type="match status" value="1"/>
</dbReference>
<proteinExistence type="inferred from homology"/>
<evidence type="ECO:0000313" key="4">
    <source>
        <dbReference type="Proteomes" id="UP000198960"/>
    </source>
</evidence>
<dbReference type="SUPFAM" id="SSF52402">
    <property type="entry name" value="Adenine nucleotide alpha hydrolases-like"/>
    <property type="match status" value="1"/>
</dbReference>
<dbReference type="InterPro" id="IPR014729">
    <property type="entry name" value="Rossmann-like_a/b/a_fold"/>
</dbReference>
<dbReference type="PANTHER" id="PTHR46268:SF6">
    <property type="entry name" value="UNIVERSAL STRESS PROTEIN UP12"/>
    <property type="match status" value="1"/>
</dbReference>
<accession>A0A1H8VDJ0</accession>
<dbReference type="CDD" id="cd00293">
    <property type="entry name" value="USP-like"/>
    <property type="match status" value="1"/>
</dbReference>
<name>A0A1H8VDJ0_9ACTN</name>
<dbReference type="AlphaFoldDB" id="A0A1H8VDJ0"/>
<evidence type="ECO:0000256" key="1">
    <source>
        <dbReference type="ARBA" id="ARBA00008791"/>
    </source>
</evidence>
<reference evidence="4" key="1">
    <citation type="submission" date="2016-10" db="EMBL/GenBank/DDBJ databases">
        <authorList>
            <person name="Varghese N."/>
            <person name="Submissions S."/>
        </authorList>
    </citation>
    <scope>NUCLEOTIDE SEQUENCE [LARGE SCALE GENOMIC DNA]</scope>
    <source>
        <strain evidence="4">DSM 45413</strain>
    </source>
</reference>
<comment type="similarity">
    <text evidence="1">Belongs to the universal stress protein A family.</text>
</comment>
<dbReference type="STRING" id="673521.SAMN05660991_03432"/>